<evidence type="ECO:0000313" key="1">
    <source>
        <dbReference type="EMBL" id="KAK7361132.1"/>
    </source>
</evidence>
<keyword evidence="2" id="KW-1185">Reference proteome</keyword>
<protein>
    <submittedName>
        <fullName evidence="1">Uncharacterized protein</fullName>
    </submittedName>
</protein>
<reference evidence="1 2" key="1">
    <citation type="submission" date="2024-01" db="EMBL/GenBank/DDBJ databases">
        <title>The genomes of 5 underutilized Papilionoideae crops provide insights into root nodulation and disease resistanc.</title>
        <authorList>
            <person name="Jiang F."/>
        </authorList>
    </citation>
    <scope>NUCLEOTIDE SEQUENCE [LARGE SCALE GENOMIC DNA]</scope>
    <source>
        <strain evidence="1">LVBAO_FW01</strain>
        <tissue evidence="1">Leaves</tissue>
    </source>
</reference>
<sequence>MRGSFAGVAPTFLESFGETLFLAVCRVWELSRKGDLLVCAARGLVTIVGPGPRYRPRVTPAPRLLIRAQSLQWVVKLAYGRWRAQDTKISLCLAPLFTSGKIEYVDGEPKEGIDSLGVSFRLHTRSVQVSGFSFTTFESRNSKVCSDCIRFS</sequence>
<accession>A0AAN9MZE6</accession>
<organism evidence="1 2">
    <name type="scientific">Canavalia gladiata</name>
    <name type="common">Sword bean</name>
    <name type="synonym">Dolichos gladiatus</name>
    <dbReference type="NCBI Taxonomy" id="3824"/>
    <lineage>
        <taxon>Eukaryota</taxon>
        <taxon>Viridiplantae</taxon>
        <taxon>Streptophyta</taxon>
        <taxon>Embryophyta</taxon>
        <taxon>Tracheophyta</taxon>
        <taxon>Spermatophyta</taxon>
        <taxon>Magnoliopsida</taxon>
        <taxon>eudicotyledons</taxon>
        <taxon>Gunneridae</taxon>
        <taxon>Pentapetalae</taxon>
        <taxon>rosids</taxon>
        <taxon>fabids</taxon>
        <taxon>Fabales</taxon>
        <taxon>Fabaceae</taxon>
        <taxon>Papilionoideae</taxon>
        <taxon>50 kb inversion clade</taxon>
        <taxon>NPAAA clade</taxon>
        <taxon>indigoferoid/millettioid clade</taxon>
        <taxon>Phaseoleae</taxon>
        <taxon>Canavalia</taxon>
    </lineage>
</organism>
<name>A0AAN9MZE6_CANGL</name>
<dbReference type="AlphaFoldDB" id="A0AAN9MZE6"/>
<gene>
    <name evidence="1" type="ORF">VNO77_03175</name>
</gene>
<comment type="caution">
    <text evidence="1">The sequence shown here is derived from an EMBL/GenBank/DDBJ whole genome shotgun (WGS) entry which is preliminary data.</text>
</comment>
<evidence type="ECO:0000313" key="2">
    <source>
        <dbReference type="Proteomes" id="UP001367508"/>
    </source>
</evidence>
<proteinExistence type="predicted"/>
<dbReference type="Proteomes" id="UP001367508">
    <property type="component" value="Unassembled WGS sequence"/>
</dbReference>
<dbReference type="EMBL" id="JAYMYQ010000001">
    <property type="protein sequence ID" value="KAK7361132.1"/>
    <property type="molecule type" value="Genomic_DNA"/>
</dbReference>